<feature type="domain" description="Gfo/Idh/MocA-like oxidoreductase N-terminal" evidence="3">
    <location>
        <begin position="5"/>
        <end position="120"/>
    </location>
</feature>
<evidence type="ECO:0000259" key="3">
    <source>
        <dbReference type="Pfam" id="PF01408"/>
    </source>
</evidence>
<evidence type="ECO:0000313" key="5">
    <source>
        <dbReference type="EMBL" id="MVW64378.1"/>
    </source>
</evidence>
<dbReference type="EMBL" id="WSES01000014">
    <property type="protein sequence ID" value="MVW64378.1"/>
    <property type="molecule type" value="Genomic_DNA"/>
</dbReference>
<dbReference type="InterPro" id="IPR055170">
    <property type="entry name" value="GFO_IDH_MocA-like_dom"/>
</dbReference>
<dbReference type="PANTHER" id="PTHR22604:SF105">
    <property type="entry name" value="TRANS-1,2-DIHYDROBENZENE-1,2-DIOL DEHYDROGENASE"/>
    <property type="match status" value="1"/>
</dbReference>
<dbReference type="GO" id="GO:0000166">
    <property type="term" value="F:nucleotide binding"/>
    <property type="evidence" value="ECO:0007669"/>
    <property type="project" value="InterPro"/>
</dbReference>
<feature type="domain" description="GFO/IDH/MocA-like oxidoreductase" evidence="4">
    <location>
        <begin position="132"/>
        <end position="246"/>
    </location>
</feature>
<dbReference type="RefSeq" id="WP_160410842.1">
    <property type="nucleotide sequence ID" value="NZ_WSES01000014.1"/>
</dbReference>
<dbReference type="AlphaFoldDB" id="A0A7X3G6D6"/>
<comment type="caution">
    <text evidence="5">The sequence shown here is derived from an EMBL/GenBank/DDBJ whole genome shotgun (WGS) entry which is preliminary data.</text>
</comment>
<dbReference type="SUPFAM" id="SSF51735">
    <property type="entry name" value="NAD(P)-binding Rossmann-fold domains"/>
    <property type="match status" value="1"/>
</dbReference>
<name>A0A7X3G6D6_9BURK</name>
<gene>
    <name evidence="5" type="ORF">GPY61_31100</name>
</gene>
<protein>
    <submittedName>
        <fullName evidence="5">Gfo/Idh/MocA family oxidoreductase</fullName>
    </submittedName>
</protein>
<reference evidence="5 6" key="1">
    <citation type="submission" date="2019-12" db="EMBL/GenBank/DDBJ databases">
        <authorList>
            <person name="Li C."/>
            <person name="Zhao J."/>
        </authorList>
    </citation>
    <scope>NUCLEOTIDE SEQUENCE [LARGE SCALE GENOMIC DNA]</scope>
    <source>
        <strain evidence="5 6">NEAU-DD11</strain>
    </source>
</reference>
<dbReference type="Gene3D" id="3.30.360.10">
    <property type="entry name" value="Dihydrodipicolinate Reductase, domain 2"/>
    <property type="match status" value="1"/>
</dbReference>
<dbReference type="Gene3D" id="3.40.50.720">
    <property type="entry name" value="NAD(P)-binding Rossmann-like Domain"/>
    <property type="match status" value="1"/>
</dbReference>
<evidence type="ECO:0000256" key="1">
    <source>
        <dbReference type="ARBA" id="ARBA00010928"/>
    </source>
</evidence>
<organism evidence="5 6">
    <name type="scientific">Massilia cellulosiltytica</name>
    <dbReference type="NCBI Taxonomy" id="2683234"/>
    <lineage>
        <taxon>Bacteria</taxon>
        <taxon>Pseudomonadati</taxon>
        <taxon>Pseudomonadota</taxon>
        <taxon>Betaproteobacteria</taxon>
        <taxon>Burkholderiales</taxon>
        <taxon>Oxalobacteraceae</taxon>
        <taxon>Telluria group</taxon>
        <taxon>Massilia</taxon>
    </lineage>
</organism>
<keyword evidence="6" id="KW-1185">Reference proteome</keyword>
<comment type="similarity">
    <text evidence="1">Belongs to the Gfo/Idh/MocA family.</text>
</comment>
<evidence type="ECO:0000259" key="4">
    <source>
        <dbReference type="Pfam" id="PF22725"/>
    </source>
</evidence>
<dbReference type="SUPFAM" id="SSF55347">
    <property type="entry name" value="Glyceraldehyde-3-phosphate dehydrogenase-like, C-terminal domain"/>
    <property type="match status" value="1"/>
</dbReference>
<dbReference type="InterPro" id="IPR036291">
    <property type="entry name" value="NAD(P)-bd_dom_sf"/>
</dbReference>
<dbReference type="Pfam" id="PF01408">
    <property type="entry name" value="GFO_IDH_MocA"/>
    <property type="match status" value="1"/>
</dbReference>
<accession>A0A7X3G6D6</accession>
<dbReference type="Proteomes" id="UP000443353">
    <property type="component" value="Unassembled WGS sequence"/>
</dbReference>
<evidence type="ECO:0000256" key="2">
    <source>
        <dbReference type="ARBA" id="ARBA00023002"/>
    </source>
</evidence>
<sequence>MTDKVRWGILGTGKIAKAFASALKDTPDARLAGVGSRNLASADWFTREFGGTAYASYEDLVHAPDVDLVYVGTPHPMHYENVRLALEAGKGVLCEKAFTVNRRQAEELVQLAREKNLFLMEAMWTRFLPALAEVRRIVDSGEIGTVRQVNADLGFKAEFGPAHRLFNPVLGGGALLDLGIYPLSIAVALLGPVDTVLAHADIGPTGVDEQTGILLRHSGGGMSVCSCSLRARLPSELTIAGERGHVRMNTMFYRTQTVTVVRADGIARTVPTPYIGNGYVHEVIEAQRCWRAGLIESPGMTHADTLALMGVMDEIRRQIGLTYDADSTQLSSTPPKENE</sequence>
<proteinExistence type="inferred from homology"/>
<dbReference type="GO" id="GO:0016491">
    <property type="term" value="F:oxidoreductase activity"/>
    <property type="evidence" value="ECO:0007669"/>
    <property type="project" value="UniProtKB-KW"/>
</dbReference>
<evidence type="ECO:0000313" key="6">
    <source>
        <dbReference type="Proteomes" id="UP000443353"/>
    </source>
</evidence>
<dbReference type="InterPro" id="IPR050984">
    <property type="entry name" value="Gfo/Idh/MocA_domain"/>
</dbReference>
<keyword evidence="2" id="KW-0560">Oxidoreductase</keyword>
<dbReference type="InterPro" id="IPR000683">
    <property type="entry name" value="Gfo/Idh/MocA-like_OxRdtase_N"/>
</dbReference>
<dbReference type="Pfam" id="PF22725">
    <property type="entry name" value="GFO_IDH_MocA_C3"/>
    <property type="match status" value="1"/>
</dbReference>
<dbReference type="PANTHER" id="PTHR22604">
    <property type="entry name" value="OXIDOREDUCTASES"/>
    <property type="match status" value="1"/>
</dbReference>